<evidence type="ECO:0000313" key="1">
    <source>
        <dbReference type="EMBL" id="CAH2238621.1"/>
    </source>
</evidence>
<dbReference type="AlphaFoldDB" id="A0A8S4RM10"/>
<sequence length="116" mass="12840">MEVRRAAQLDGTPHCWCTNQVISVEIEISLHFRAAVICIQKSASLADNGVASVLARELAGDSGRYLIEDEEREETPAPAAAPLRRALLLAGRQRWQFHVKHKLLTNDNVMKVPPAT</sequence>
<gene>
    <name evidence="1" type="primary">jg1427</name>
    <name evidence="1" type="ORF">PAEG_LOCUS15684</name>
</gene>
<organism evidence="1 2">
    <name type="scientific">Pararge aegeria aegeria</name>
    <dbReference type="NCBI Taxonomy" id="348720"/>
    <lineage>
        <taxon>Eukaryota</taxon>
        <taxon>Metazoa</taxon>
        <taxon>Ecdysozoa</taxon>
        <taxon>Arthropoda</taxon>
        <taxon>Hexapoda</taxon>
        <taxon>Insecta</taxon>
        <taxon>Pterygota</taxon>
        <taxon>Neoptera</taxon>
        <taxon>Endopterygota</taxon>
        <taxon>Lepidoptera</taxon>
        <taxon>Glossata</taxon>
        <taxon>Ditrysia</taxon>
        <taxon>Papilionoidea</taxon>
        <taxon>Nymphalidae</taxon>
        <taxon>Satyrinae</taxon>
        <taxon>Satyrini</taxon>
        <taxon>Parargina</taxon>
        <taxon>Pararge</taxon>
    </lineage>
</organism>
<protein>
    <submittedName>
        <fullName evidence="1">Jg1427 protein</fullName>
    </submittedName>
</protein>
<proteinExistence type="predicted"/>
<name>A0A8S4RM10_9NEOP</name>
<accession>A0A8S4RM10</accession>
<evidence type="ECO:0000313" key="2">
    <source>
        <dbReference type="Proteomes" id="UP000838756"/>
    </source>
</evidence>
<comment type="caution">
    <text evidence="1">The sequence shown here is derived from an EMBL/GenBank/DDBJ whole genome shotgun (WGS) entry which is preliminary data.</text>
</comment>
<keyword evidence="2" id="KW-1185">Reference proteome</keyword>
<dbReference type="Proteomes" id="UP000838756">
    <property type="component" value="Unassembled WGS sequence"/>
</dbReference>
<dbReference type="EMBL" id="CAKXAJ010025369">
    <property type="protein sequence ID" value="CAH2238621.1"/>
    <property type="molecule type" value="Genomic_DNA"/>
</dbReference>
<reference evidence="1" key="1">
    <citation type="submission" date="2022-03" db="EMBL/GenBank/DDBJ databases">
        <authorList>
            <person name="Lindestad O."/>
        </authorList>
    </citation>
    <scope>NUCLEOTIDE SEQUENCE</scope>
</reference>